<dbReference type="KEGG" id="muc:MuYL_2204"/>
<dbReference type="Proteomes" id="UP000215002">
    <property type="component" value="Chromosome"/>
</dbReference>
<gene>
    <name evidence="1" type="ORF">MuYL_2204</name>
</gene>
<name>A0A223NWL3_9SPHI</name>
<evidence type="ECO:0000313" key="2">
    <source>
        <dbReference type="Proteomes" id="UP000215002"/>
    </source>
</evidence>
<organism evidence="1 2">
    <name type="scientific">Mucilaginibacter xinganensis</name>
    <dbReference type="NCBI Taxonomy" id="1234841"/>
    <lineage>
        <taxon>Bacteria</taxon>
        <taxon>Pseudomonadati</taxon>
        <taxon>Bacteroidota</taxon>
        <taxon>Sphingobacteriia</taxon>
        <taxon>Sphingobacteriales</taxon>
        <taxon>Sphingobacteriaceae</taxon>
        <taxon>Mucilaginibacter</taxon>
    </lineage>
</organism>
<evidence type="ECO:0008006" key="3">
    <source>
        <dbReference type="Google" id="ProtNLM"/>
    </source>
</evidence>
<protein>
    <recommendedName>
        <fullName evidence="3">Viral A-type inclusion protein</fullName>
    </recommendedName>
</protein>
<dbReference type="AlphaFoldDB" id="A0A223NWL3"/>
<accession>A0A223NWL3</accession>
<proteinExistence type="predicted"/>
<reference evidence="1 2" key="1">
    <citation type="submission" date="2017-08" db="EMBL/GenBank/DDBJ databases">
        <title>Complete genome sequence of Mucilaginibacter sp. strain BJC16-A31.</title>
        <authorList>
            <consortium name="Henan University of Science and Technology"/>
            <person name="You X."/>
        </authorList>
    </citation>
    <scope>NUCLEOTIDE SEQUENCE [LARGE SCALE GENOMIC DNA]</scope>
    <source>
        <strain evidence="1 2">BJC16-A31</strain>
    </source>
</reference>
<dbReference type="PROSITE" id="PS51257">
    <property type="entry name" value="PROKAR_LIPOPROTEIN"/>
    <property type="match status" value="1"/>
</dbReference>
<evidence type="ECO:0000313" key="1">
    <source>
        <dbReference type="EMBL" id="ASU34094.1"/>
    </source>
</evidence>
<dbReference type="OrthoDB" id="1436925at2"/>
<dbReference type="EMBL" id="CP022743">
    <property type="protein sequence ID" value="ASU34094.1"/>
    <property type="molecule type" value="Genomic_DNA"/>
</dbReference>
<dbReference type="RefSeq" id="WP_094570486.1">
    <property type="nucleotide sequence ID" value="NZ_CP022743.1"/>
</dbReference>
<sequence>MKKTLLLLFACGVLFSCSNKKAEKSAIMDDVMKVHEKVMEVDGKVIANRMKLDTILKQNTLATKDTAIMLSKKLTAAEDAMEDWMHKFDYEQKGKSDEEVIRYMNDQKKLIMNIDSQLNVAVKESDLYLKKIK</sequence>
<keyword evidence="2" id="KW-1185">Reference proteome</keyword>